<protein>
    <submittedName>
        <fullName evidence="1">Uncharacterized protein</fullName>
    </submittedName>
</protein>
<proteinExistence type="predicted"/>
<reference evidence="1 2" key="1">
    <citation type="submission" date="2018-10" db="EMBL/GenBank/DDBJ databases">
        <title>Isolation from soil.</title>
        <authorList>
            <person name="Hu J."/>
        </authorList>
    </citation>
    <scope>NUCLEOTIDE SEQUENCE [LARGE SCALE GENOMIC DNA]</scope>
    <source>
        <strain evidence="1 2">NEAU-Ht49</strain>
    </source>
</reference>
<sequence>MSTPQDGETARPPTHRAYEARRGYDHHNRMLQANIRTALDTVRPDARILAMPPGEDGRPRTDTAGLLKAAQTLGHYLPLLVRALSEDQALQEAATYLLPDAPQDSARTRDGDR</sequence>
<dbReference type="AlphaFoldDB" id="A0A3M2L878"/>
<accession>A0A3M2L878</accession>
<evidence type="ECO:0000313" key="1">
    <source>
        <dbReference type="EMBL" id="RMI33777.1"/>
    </source>
</evidence>
<name>A0A3M2L878_9ACTN</name>
<dbReference type="EMBL" id="RFFG01000179">
    <property type="protein sequence ID" value="RMI33777.1"/>
    <property type="molecule type" value="Genomic_DNA"/>
</dbReference>
<evidence type="ECO:0000313" key="2">
    <source>
        <dbReference type="Proteomes" id="UP000282674"/>
    </source>
</evidence>
<dbReference type="RefSeq" id="WP_122199911.1">
    <property type="nucleotide sequence ID" value="NZ_JBHSKC010000058.1"/>
</dbReference>
<keyword evidence="2" id="KW-1185">Reference proteome</keyword>
<dbReference type="Proteomes" id="UP000282674">
    <property type="component" value="Unassembled WGS sequence"/>
</dbReference>
<comment type="caution">
    <text evidence="1">The sequence shown here is derived from an EMBL/GenBank/DDBJ whole genome shotgun (WGS) entry which is preliminary data.</text>
</comment>
<gene>
    <name evidence="1" type="ORF">EBO15_41395</name>
</gene>
<organism evidence="1 2">
    <name type="scientific">Actinomadura harenae</name>
    <dbReference type="NCBI Taxonomy" id="2483351"/>
    <lineage>
        <taxon>Bacteria</taxon>
        <taxon>Bacillati</taxon>
        <taxon>Actinomycetota</taxon>
        <taxon>Actinomycetes</taxon>
        <taxon>Streptosporangiales</taxon>
        <taxon>Thermomonosporaceae</taxon>
        <taxon>Actinomadura</taxon>
    </lineage>
</organism>